<evidence type="ECO:0000313" key="3">
    <source>
        <dbReference type="Proteomes" id="UP000198571"/>
    </source>
</evidence>
<evidence type="ECO:0000259" key="1">
    <source>
        <dbReference type="PROSITE" id="PS51186"/>
    </source>
</evidence>
<dbReference type="Pfam" id="PF13302">
    <property type="entry name" value="Acetyltransf_3"/>
    <property type="match status" value="1"/>
</dbReference>
<reference evidence="3" key="1">
    <citation type="submission" date="2016-10" db="EMBL/GenBank/DDBJ databases">
        <authorList>
            <person name="Varghese N."/>
            <person name="Submissions S."/>
        </authorList>
    </citation>
    <scope>NUCLEOTIDE SEQUENCE [LARGE SCALE GENOMIC DNA]</scope>
    <source>
        <strain evidence="3">S9</strain>
    </source>
</reference>
<accession>A0A1H9RRD8</accession>
<name>A0A1H9RRD8_9BACI</name>
<proteinExistence type="predicted"/>
<dbReference type="SUPFAM" id="SSF55729">
    <property type="entry name" value="Acyl-CoA N-acyltransferases (Nat)"/>
    <property type="match status" value="1"/>
</dbReference>
<dbReference type="InterPro" id="IPR016181">
    <property type="entry name" value="Acyl_CoA_acyltransferase"/>
</dbReference>
<dbReference type="GO" id="GO:0016747">
    <property type="term" value="F:acyltransferase activity, transferring groups other than amino-acyl groups"/>
    <property type="evidence" value="ECO:0007669"/>
    <property type="project" value="InterPro"/>
</dbReference>
<dbReference type="Gene3D" id="3.40.630.30">
    <property type="match status" value="1"/>
</dbReference>
<sequence length="191" mass="22470">MIKLIPFTENHFPLLKNWLNCTSPEFLLKWGGVTFEFPITDEQLKQYIQKANFPGSPDFIFTVEDQNTGRAIGHIALRKTDYHHRSARLGKVLIGEAASRNKGFTPYILHELLRFAFEELLLHRVSLGVFDNNLHAKKIYSKYGFKTEGYFRDYRRIGDSYWGMYEMSILDSEWHQINEELLVNNEKFSNK</sequence>
<organism evidence="2 3">
    <name type="scientific">Salipaludibacillus aurantiacus</name>
    <dbReference type="NCBI Taxonomy" id="1601833"/>
    <lineage>
        <taxon>Bacteria</taxon>
        <taxon>Bacillati</taxon>
        <taxon>Bacillota</taxon>
        <taxon>Bacilli</taxon>
        <taxon>Bacillales</taxon>
        <taxon>Bacillaceae</taxon>
    </lineage>
</organism>
<dbReference type="OrthoDB" id="9795206at2"/>
<feature type="domain" description="N-acetyltransferase" evidence="1">
    <location>
        <begin position="2"/>
        <end position="172"/>
    </location>
</feature>
<dbReference type="PROSITE" id="PS51186">
    <property type="entry name" value="GNAT"/>
    <property type="match status" value="1"/>
</dbReference>
<dbReference type="AlphaFoldDB" id="A0A1H9RRD8"/>
<keyword evidence="2" id="KW-0808">Transferase</keyword>
<dbReference type="EMBL" id="FOGT01000003">
    <property type="protein sequence ID" value="SER75380.1"/>
    <property type="molecule type" value="Genomic_DNA"/>
</dbReference>
<gene>
    <name evidence="2" type="ORF">SAMN05518684_103298</name>
</gene>
<dbReference type="Proteomes" id="UP000198571">
    <property type="component" value="Unassembled WGS sequence"/>
</dbReference>
<dbReference type="RefSeq" id="WP_093048323.1">
    <property type="nucleotide sequence ID" value="NZ_FOGT01000003.1"/>
</dbReference>
<dbReference type="STRING" id="1601833.SAMN05518684_103298"/>
<dbReference type="PANTHER" id="PTHR43415">
    <property type="entry name" value="SPERMIDINE N(1)-ACETYLTRANSFERASE"/>
    <property type="match status" value="1"/>
</dbReference>
<dbReference type="InterPro" id="IPR000182">
    <property type="entry name" value="GNAT_dom"/>
</dbReference>
<evidence type="ECO:0000313" key="2">
    <source>
        <dbReference type="EMBL" id="SER75380.1"/>
    </source>
</evidence>
<protein>
    <submittedName>
        <fullName evidence="2">Protein N-acetyltransferase, RimJ/RimL family</fullName>
    </submittedName>
</protein>
<keyword evidence="3" id="KW-1185">Reference proteome</keyword>
<dbReference type="PANTHER" id="PTHR43415:SF5">
    <property type="entry name" value="ACETYLTRANSFERASE"/>
    <property type="match status" value="1"/>
</dbReference>